<dbReference type="PROSITE" id="PS00027">
    <property type="entry name" value="HOMEOBOX_1"/>
    <property type="match status" value="1"/>
</dbReference>
<dbReference type="GO" id="GO:0000978">
    <property type="term" value="F:RNA polymerase II cis-regulatory region sequence-specific DNA binding"/>
    <property type="evidence" value="ECO:0007669"/>
    <property type="project" value="TreeGrafter"/>
</dbReference>
<dbReference type="Pfam" id="PF00046">
    <property type="entry name" value="Homeodomain"/>
    <property type="match status" value="1"/>
</dbReference>
<evidence type="ECO:0000256" key="7">
    <source>
        <dbReference type="ARBA" id="ARBA00023163"/>
    </source>
</evidence>
<dbReference type="SUPFAM" id="SSF46689">
    <property type="entry name" value="Homeodomain-like"/>
    <property type="match status" value="1"/>
</dbReference>
<keyword evidence="8 9" id="KW-0539">Nucleus</keyword>
<dbReference type="PRINTS" id="PR00031">
    <property type="entry name" value="HTHREPRESSR"/>
</dbReference>
<feature type="domain" description="Homeobox" evidence="12">
    <location>
        <begin position="123"/>
        <end position="183"/>
    </location>
</feature>
<dbReference type="FunFam" id="1.10.10.60:FF:000048">
    <property type="entry name" value="Distal-less homeobox 2"/>
    <property type="match status" value="1"/>
</dbReference>
<dbReference type="GO" id="GO:0030154">
    <property type="term" value="P:cell differentiation"/>
    <property type="evidence" value="ECO:0007669"/>
    <property type="project" value="TreeGrafter"/>
</dbReference>
<keyword evidence="7" id="KW-0804">Transcription</keyword>
<dbReference type="PANTHER" id="PTHR24327">
    <property type="entry name" value="HOMEOBOX PROTEIN"/>
    <property type="match status" value="1"/>
</dbReference>
<name>A0A6G0J6B3_LARCR</name>
<evidence type="ECO:0000256" key="4">
    <source>
        <dbReference type="ARBA" id="ARBA00023015"/>
    </source>
</evidence>
<keyword evidence="4" id="KW-0805">Transcription regulation</keyword>
<evidence type="ECO:0000259" key="12">
    <source>
        <dbReference type="PROSITE" id="PS50071"/>
    </source>
</evidence>
<feature type="region of interest" description="Disordered" evidence="11">
    <location>
        <begin position="94"/>
        <end position="123"/>
    </location>
</feature>
<dbReference type="AlphaFoldDB" id="A0A6G0J6B3"/>
<dbReference type="GO" id="GO:0048703">
    <property type="term" value="P:embryonic viscerocranium morphogenesis"/>
    <property type="evidence" value="ECO:0007669"/>
    <property type="project" value="UniProtKB-ARBA"/>
</dbReference>
<evidence type="ECO:0000256" key="9">
    <source>
        <dbReference type="PROSITE-ProRule" id="PRU00108"/>
    </source>
</evidence>
<feature type="region of interest" description="Disordered" evidence="11">
    <location>
        <begin position="19"/>
        <end position="48"/>
    </location>
</feature>
<evidence type="ECO:0000256" key="5">
    <source>
        <dbReference type="ARBA" id="ARBA00023125"/>
    </source>
</evidence>
<sequence length="421" mass="47887">MTGVFENLNTDMHSNQITSSSYHSLHKSQESPTLPVSTATDSSYYNGQQPGHCAGSPFGQLGSYQYHGSATTAVPYNAKTYDLGFNSSYGAYSSYGSNSSPTPADTEKEESEPEIRMVNGKPKKVRKPRTIYSSFQLAALQRRFQKTQYLALPERAELAASLGLTQTQVKIWFQNRRSKFKKLWKSGEIPPEQHVASSESPPCTSPPTTAWDFPPQTQRMNSVNPSLPQSSSPPNTTAPYIVFGKLLLVLNHELYASAASGPAPPQLRHKRWDDILKEKNNNKQRQQQNKNIGFKSDNTGETKRKRKKCQYLHFTDLVCVCVCARHANFYAQASRKKLMERRQVHGPCQFLRWQMVDTDFYSYFCIYLFCLCRGMNETTITQSNQPGRKPYFYADVTFLPFLQNNNNYKKTFISRTNLSQM</sequence>
<organism evidence="13 14">
    <name type="scientific">Larimichthys crocea</name>
    <name type="common">Large yellow croaker</name>
    <name type="synonym">Pseudosciaena crocea</name>
    <dbReference type="NCBI Taxonomy" id="215358"/>
    <lineage>
        <taxon>Eukaryota</taxon>
        <taxon>Metazoa</taxon>
        <taxon>Chordata</taxon>
        <taxon>Craniata</taxon>
        <taxon>Vertebrata</taxon>
        <taxon>Euteleostomi</taxon>
        <taxon>Actinopterygii</taxon>
        <taxon>Neopterygii</taxon>
        <taxon>Teleostei</taxon>
        <taxon>Neoteleostei</taxon>
        <taxon>Acanthomorphata</taxon>
        <taxon>Eupercaria</taxon>
        <taxon>Sciaenidae</taxon>
        <taxon>Larimichthys</taxon>
    </lineage>
</organism>
<dbReference type="SMART" id="SM00389">
    <property type="entry name" value="HOX"/>
    <property type="match status" value="1"/>
</dbReference>
<evidence type="ECO:0000256" key="8">
    <source>
        <dbReference type="ARBA" id="ARBA00023242"/>
    </source>
</evidence>
<dbReference type="InterPro" id="IPR001356">
    <property type="entry name" value="HD"/>
</dbReference>
<dbReference type="Gene3D" id="1.10.10.60">
    <property type="entry name" value="Homeodomain-like"/>
    <property type="match status" value="1"/>
</dbReference>
<dbReference type="InterPro" id="IPR000047">
    <property type="entry name" value="HTH_motif"/>
</dbReference>
<protein>
    <submittedName>
        <fullName evidence="13">Homeobox protein Dlx2a</fullName>
    </submittedName>
</protein>
<evidence type="ECO:0000256" key="1">
    <source>
        <dbReference type="ARBA" id="ARBA00003263"/>
    </source>
</evidence>
<dbReference type="PROSITE" id="PS50071">
    <property type="entry name" value="HOMEOBOX_2"/>
    <property type="match status" value="1"/>
</dbReference>
<dbReference type="Pfam" id="PF12413">
    <property type="entry name" value="DLL_N"/>
    <property type="match status" value="1"/>
</dbReference>
<comment type="caution">
    <text evidence="13">The sequence shown here is derived from an EMBL/GenBank/DDBJ whole genome shotgun (WGS) entry which is preliminary data.</text>
</comment>
<evidence type="ECO:0000313" key="14">
    <source>
        <dbReference type="Proteomes" id="UP000424527"/>
    </source>
</evidence>
<feature type="DNA-binding region" description="Homeobox" evidence="9">
    <location>
        <begin position="125"/>
        <end position="184"/>
    </location>
</feature>
<keyword evidence="6 9" id="KW-0371">Homeobox</keyword>
<dbReference type="InterPro" id="IPR017970">
    <property type="entry name" value="Homeobox_CS"/>
</dbReference>
<dbReference type="InterPro" id="IPR050460">
    <property type="entry name" value="Distal-less_Homeobox_TF"/>
</dbReference>
<evidence type="ECO:0000256" key="10">
    <source>
        <dbReference type="RuleBase" id="RU000682"/>
    </source>
</evidence>
<evidence type="ECO:0000256" key="6">
    <source>
        <dbReference type="ARBA" id="ARBA00023155"/>
    </source>
</evidence>
<dbReference type="InterPro" id="IPR020479">
    <property type="entry name" value="HD_metazoa"/>
</dbReference>
<proteinExistence type="inferred from homology"/>
<dbReference type="PRINTS" id="PR00024">
    <property type="entry name" value="HOMEOBOX"/>
</dbReference>
<gene>
    <name evidence="13" type="ORF">D5F01_LYC01708</name>
</gene>
<accession>A0A6G0J6B3</accession>
<comment type="similarity">
    <text evidence="2">Belongs to the distal-less homeobox family.</text>
</comment>
<keyword evidence="3" id="KW-0217">Developmental protein</keyword>
<dbReference type="Proteomes" id="UP000424527">
    <property type="component" value="Unassembled WGS sequence"/>
</dbReference>
<dbReference type="InterPro" id="IPR009057">
    <property type="entry name" value="Homeodomain-like_sf"/>
</dbReference>
<feature type="region of interest" description="Disordered" evidence="11">
    <location>
        <begin position="279"/>
        <end position="300"/>
    </location>
</feature>
<dbReference type="GO" id="GO:0000981">
    <property type="term" value="F:DNA-binding transcription factor activity, RNA polymerase II-specific"/>
    <property type="evidence" value="ECO:0007669"/>
    <property type="project" value="InterPro"/>
</dbReference>
<keyword evidence="14" id="KW-1185">Reference proteome</keyword>
<keyword evidence="5 9" id="KW-0238">DNA-binding</keyword>
<reference evidence="13 14" key="1">
    <citation type="submission" date="2019-07" db="EMBL/GenBank/DDBJ databases">
        <title>Chromosome genome assembly for large yellow croaker.</title>
        <authorList>
            <person name="Xiao S."/>
        </authorList>
    </citation>
    <scope>NUCLEOTIDE SEQUENCE [LARGE SCALE GENOMIC DNA]</scope>
    <source>
        <strain evidence="13">JMULYC20181020</strain>
        <tissue evidence="13">Muscle</tissue>
    </source>
</reference>
<feature type="compositionally biased region" description="Polar residues" evidence="11">
    <location>
        <begin position="30"/>
        <end position="48"/>
    </location>
</feature>
<evidence type="ECO:0000256" key="3">
    <source>
        <dbReference type="ARBA" id="ARBA00022473"/>
    </source>
</evidence>
<evidence type="ECO:0000313" key="13">
    <source>
        <dbReference type="EMBL" id="KAE8299315.1"/>
    </source>
</evidence>
<dbReference type="CDD" id="cd00086">
    <property type="entry name" value="homeodomain"/>
    <property type="match status" value="1"/>
</dbReference>
<evidence type="ECO:0000256" key="11">
    <source>
        <dbReference type="SAM" id="MobiDB-lite"/>
    </source>
</evidence>
<comment type="function">
    <text evidence="1">Sequence-specific transcription factor which is part of a developmental regulatory system that provides cells with specific positional identities on the anterior-posterior axis.</text>
</comment>
<dbReference type="GO" id="GO:0000122">
    <property type="term" value="P:negative regulation of transcription by RNA polymerase II"/>
    <property type="evidence" value="ECO:0007669"/>
    <property type="project" value="TreeGrafter"/>
</dbReference>
<dbReference type="GO" id="GO:0051216">
    <property type="term" value="P:cartilage development"/>
    <property type="evidence" value="ECO:0007669"/>
    <property type="project" value="UniProtKB-ARBA"/>
</dbReference>
<dbReference type="EMBL" id="REGW02000002">
    <property type="protein sequence ID" value="KAE8299315.1"/>
    <property type="molecule type" value="Genomic_DNA"/>
</dbReference>
<evidence type="ECO:0000256" key="2">
    <source>
        <dbReference type="ARBA" id="ARBA00007916"/>
    </source>
</evidence>
<dbReference type="InterPro" id="IPR022135">
    <property type="entry name" value="Distal-less_N"/>
</dbReference>
<dbReference type="GO" id="GO:0005634">
    <property type="term" value="C:nucleus"/>
    <property type="evidence" value="ECO:0007669"/>
    <property type="project" value="UniProtKB-SubCell"/>
</dbReference>
<dbReference type="PANTHER" id="PTHR24327:SF82">
    <property type="entry name" value="HOMEOBOX PROTEIN DLX2B"/>
    <property type="match status" value="1"/>
</dbReference>
<comment type="subcellular location">
    <subcellularLocation>
        <location evidence="9 10">Nucleus</location>
    </subcellularLocation>
</comment>